<feature type="non-terminal residue" evidence="1">
    <location>
        <position position="1"/>
    </location>
</feature>
<organism evidence="1 2">
    <name type="scientific">Bathymodiolus thermophilus thioautotrophic gill symbiont</name>
    <dbReference type="NCBI Taxonomy" id="2360"/>
    <lineage>
        <taxon>Bacteria</taxon>
        <taxon>Pseudomonadati</taxon>
        <taxon>Pseudomonadota</taxon>
        <taxon>Gammaproteobacteria</taxon>
        <taxon>sulfur-oxidizing symbionts</taxon>
    </lineage>
</organism>
<dbReference type="Proteomes" id="UP000182798">
    <property type="component" value="Unassembled WGS sequence"/>
</dbReference>
<name>A0A1J8P6I5_9GAMM</name>
<sequence length="84" mass="9625">PHCDFLKLKINILHTQTRHLRNPQTPTYNNSTTSPTMPPIKMSTCATYFLLNTTEILGSLRERATLTPAKGCFKPWYIKNTKAF</sequence>
<gene>
    <name evidence="1" type="ORF">BGC33_04420</name>
</gene>
<reference evidence="2" key="1">
    <citation type="submission" date="2016-09" db="EMBL/GenBank/DDBJ databases">
        <title>Genome Sequence of Bathymodiolus thermophilus sulfur-oxidizing gill endosymbiont.</title>
        <authorList>
            <person name="Ponnudurai R."/>
            <person name="Kleiner M."/>
            <person name="Sayavedra L."/>
            <person name="Thuermer A."/>
            <person name="Felbeck H."/>
            <person name="Schlueter R."/>
            <person name="Schweder T."/>
            <person name="Markert S."/>
        </authorList>
    </citation>
    <scope>NUCLEOTIDE SEQUENCE [LARGE SCALE GENOMIC DNA]</scope>
    <source>
        <strain evidence="2">BAT/CrabSpa'14</strain>
    </source>
</reference>
<accession>A0A1J8P6I5</accession>
<proteinExistence type="predicted"/>
<dbReference type="EMBL" id="MIQH01000535">
    <property type="protein sequence ID" value="OJA03523.1"/>
    <property type="molecule type" value="Genomic_DNA"/>
</dbReference>
<evidence type="ECO:0000313" key="1">
    <source>
        <dbReference type="EMBL" id="OJA03523.1"/>
    </source>
</evidence>
<dbReference type="RefSeq" id="WP_206744706.1">
    <property type="nucleotide sequence ID" value="NZ_MIQH01000535.1"/>
</dbReference>
<protein>
    <submittedName>
        <fullName evidence="1">Uncharacterized protein</fullName>
    </submittedName>
</protein>
<evidence type="ECO:0000313" key="2">
    <source>
        <dbReference type="Proteomes" id="UP000182798"/>
    </source>
</evidence>
<dbReference type="AlphaFoldDB" id="A0A1J8P6I5"/>
<comment type="caution">
    <text evidence="1">The sequence shown here is derived from an EMBL/GenBank/DDBJ whole genome shotgun (WGS) entry which is preliminary data.</text>
</comment>